<organism evidence="1 2">
    <name type="scientific">Falsibacillus pallidus</name>
    <dbReference type="NCBI Taxonomy" id="493781"/>
    <lineage>
        <taxon>Bacteria</taxon>
        <taxon>Bacillati</taxon>
        <taxon>Bacillota</taxon>
        <taxon>Bacilli</taxon>
        <taxon>Bacillales</taxon>
        <taxon>Bacillaceae</taxon>
        <taxon>Falsibacillus</taxon>
    </lineage>
</organism>
<dbReference type="SUPFAM" id="SSF54637">
    <property type="entry name" value="Thioesterase/thiol ester dehydrase-isomerase"/>
    <property type="match status" value="1"/>
</dbReference>
<accession>A0A370GKF0</accession>
<keyword evidence="2" id="KW-1185">Reference proteome</keyword>
<sequence>MLNRVAYINEPESWKEEFEFYHPLTVRFSETDMFGHLNNTVPFTYFEEARIEFFKSKGFMQDWVKPESEQIPVVADLQCDFLQQVFFGEALKVFVKAAKVGTSSVDLHYMGIKQNDDICFVGRGTMVQISKKTGKGVPWTEEMKQKLGMRASVK</sequence>
<reference evidence="1 2" key="1">
    <citation type="submission" date="2018-07" db="EMBL/GenBank/DDBJ databases">
        <title>Genomic Encyclopedia of Type Strains, Phase IV (KMG-IV): sequencing the most valuable type-strain genomes for metagenomic binning, comparative biology and taxonomic classification.</title>
        <authorList>
            <person name="Goeker M."/>
        </authorList>
    </citation>
    <scope>NUCLEOTIDE SEQUENCE [LARGE SCALE GENOMIC DNA]</scope>
    <source>
        <strain evidence="1 2">DSM 25281</strain>
    </source>
</reference>
<dbReference type="Pfam" id="PF13279">
    <property type="entry name" value="4HBT_2"/>
    <property type="match status" value="1"/>
</dbReference>
<dbReference type="PANTHER" id="PTHR31793:SF24">
    <property type="entry name" value="LONG-CHAIN ACYL-COA THIOESTERASE FADM"/>
    <property type="match status" value="1"/>
</dbReference>
<dbReference type="Gene3D" id="3.10.129.10">
    <property type="entry name" value="Hotdog Thioesterase"/>
    <property type="match status" value="1"/>
</dbReference>
<proteinExistence type="predicted"/>
<gene>
    <name evidence="1" type="ORF">DFR59_103263</name>
</gene>
<comment type="caution">
    <text evidence="1">The sequence shown here is derived from an EMBL/GenBank/DDBJ whole genome shotgun (WGS) entry which is preliminary data.</text>
</comment>
<dbReference type="Proteomes" id="UP000255326">
    <property type="component" value="Unassembled WGS sequence"/>
</dbReference>
<dbReference type="AlphaFoldDB" id="A0A370GKF0"/>
<dbReference type="InterPro" id="IPR029069">
    <property type="entry name" value="HotDog_dom_sf"/>
</dbReference>
<keyword evidence="1" id="KW-0378">Hydrolase</keyword>
<dbReference type="GO" id="GO:0047617">
    <property type="term" value="F:fatty acyl-CoA hydrolase activity"/>
    <property type="evidence" value="ECO:0007669"/>
    <property type="project" value="TreeGrafter"/>
</dbReference>
<dbReference type="CDD" id="cd00586">
    <property type="entry name" value="4HBT"/>
    <property type="match status" value="1"/>
</dbReference>
<evidence type="ECO:0000313" key="2">
    <source>
        <dbReference type="Proteomes" id="UP000255326"/>
    </source>
</evidence>
<protein>
    <submittedName>
        <fullName evidence="1">Acyl-CoA thioester hydrolase</fullName>
    </submittedName>
</protein>
<dbReference type="EMBL" id="QQAY01000003">
    <property type="protein sequence ID" value="RDI44195.1"/>
    <property type="molecule type" value="Genomic_DNA"/>
</dbReference>
<dbReference type="InterPro" id="IPR050563">
    <property type="entry name" value="4-hydroxybenzoyl-CoA_TE"/>
</dbReference>
<name>A0A370GKF0_9BACI</name>
<evidence type="ECO:0000313" key="1">
    <source>
        <dbReference type="EMBL" id="RDI44195.1"/>
    </source>
</evidence>
<dbReference type="PANTHER" id="PTHR31793">
    <property type="entry name" value="4-HYDROXYBENZOYL-COA THIOESTERASE FAMILY MEMBER"/>
    <property type="match status" value="1"/>
</dbReference>